<dbReference type="AlphaFoldDB" id="A0A1G7BNB7"/>
<feature type="transmembrane region" description="Helical" evidence="1">
    <location>
        <begin position="92"/>
        <end position="113"/>
    </location>
</feature>
<organism evidence="2 3">
    <name type="scientific">Mucilaginibacter pineti</name>
    <dbReference type="NCBI Taxonomy" id="1391627"/>
    <lineage>
        <taxon>Bacteria</taxon>
        <taxon>Pseudomonadati</taxon>
        <taxon>Bacteroidota</taxon>
        <taxon>Sphingobacteriia</taxon>
        <taxon>Sphingobacteriales</taxon>
        <taxon>Sphingobacteriaceae</taxon>
        <taxon>Mucilaginibacter</taxon>
    </lineage>
</organism>
<protein>
    <submittedName>
        <fullName evidence="2">Uncharacterized protein</fullName>
    </submittedName>
</protein>
<dbReference type="RefSeq" id="WP_091149688.1">
    <property type="nucleotide sequence ID" value="NZ_FNAI01000005.1"/>
</dbReference>
<evidence type="ECO:0000313" key="3">
    <source>
        <dbReference type="Proteomes" id="UP000199072"/>
    </source>
</evidence>
<keyword evidence="3" id="KW-1185">Reference proteome</keyword>
<accession>A0A1G7BNB7</accession>
<dbReference type="EMBL" id="FNAI01000005">
    <property type="protein sequence ID" value="SDE28412.1"/>
    <property type="molecule type" value="Genomic_DNA"/>
</dbReference>
<sequence length="249" mass="28303">MNLANTFEYQYERLDNDKLIAIVNNSRNFQPLAVETAYLELQRRILSPDQLTLVNESFNLYLKRKVEQQNNELTNPQPKVVRKKPAKQNFLSAIRLINTVALTVLAVFLISLMQGDTVILHMIANPHSYRPSFIFIAVPYLMLPFGAIGFGLRRQLGWIMLAWAVMYNALQQGYFLKNDITIKLDRHLGDSISDDDIIKGAIVFAFYLTLTIVVCLPGIRAKMKAGMATMFITMITAVGFLVLQVMKVI</sequence>
<keyword evidence="1" id="KW-1133">Transmembrane helix</keyword>
<keyword evidence="1" id="KW-0472">Membrane</keyword>
<evidence type="ECO:0000256" key="1">
    <source>
        <dbReference type="SAM" id="Phobius"/>
    </source>
</evidence>
<feature type="transmembrane region" description="Helical" evidence="1">
    <location>
        <begin position="197"/>
        <end position="216"/>
    </location>
</feature>
<evidence type="ECO:0000313" key="2">
    <source>
        <dbReference type="EMBL" id="SDE28412.1"/>
    </source>
</evidence>
<dbReference type="OrthoDB" id="1447147at2"/>
<feature type="transmembrane region" description="Helical" evidence="1">
    <location>
        <begin position="159"/>
        <end position="177"/>
    </location>
</feature>
<dbReference type="STRING" id="1391627.SAMN05216464_10593"/>
<keyword evidence="1" id="KW-0812">Transmembrane</keyword>
<feature type="transmembrane region" description="Helical" evidence="1">
    <location>
        <begin position="133"/>
        <end position="152"/>
    </location>
</feature>
<name>A0A1G7BNB7_9SPHI</name>
<feature type="transmembrane region" description="Helical" evidence="1">
    <location>
        <begin position="228"/>
        <end position="246"/>
    </location>
</feature>
<dbReference type="Proteomes" id="UP000199072">
    <property type="component" value="Unassembled WGS sequence"/>
</dbReference>
<proteinExistence type="predicted"/>
<gene>
    <name evidence="2" type="ORF">SAMN05216464_10593</name>
</gene>
<reference evidence="2 3" key="1">
    <citation type="submission" date="2016-10" db="EMBL/GenBank/DDBJ databases">
        <authorList>
            <person name="de Groot N.N."/>
        </authorList>
    </citation>
    <scope>NUCLEOTIDE SEQUENCE [LARGE SCALE GENOMIC DNA]</scope>
    <source>
        <strain evidence="2 3">47C3B</strain>
    </source>
</reference>